<dbReference type="PANTHER" id="PTHR30537">
    <property type="entry name" value="HTH-TYPE TRANSCRIPTIONAL REGULATOR"/>
    <property type="match status" value="1"/>
</dbReference>
<dbReference type="Proteomes" id="UP000071859">
    <property type="component" value="Unassembled WGS sequence"/>
</dbReference>
<dbReference type="GO" id="GO:0006351">
    <property type="term" value="P:DNA-templated transcription"/>
    <property type="evidence" value="ECO:0007669"/>
    <property type="project" value="TreeGrafter"/>
</dbReference>
<organism evidence="3 4">
    <name type="scientific">Caballeronia calidae</name>
    <dbReference type="NCBI Taxonomy" id="1777139"/>
    <lineage>
        <taxon>Bacteria</taxon>
        <taxon>Pseudomonadati</taxon>
        <taxon>Pseudomonadota</taxon>
        <taxon>Betaproteobacteria</taxon>
        <taxon>Burkholderiales</taxon>
        <taxon>Burkholderiaceae</taxon>
        <taxon>Caballeronia</taxon>
    </lineage>
</organism>
<comment type="caution">
    <text evidence="3">The sequence shown here is derived from an EMBL/GenBank/DDBJ whole genome shotgun (WGS) entry which is preliminary data.</text>
</comment>
<keyword evidence="4" id="KW-1185">Reference proteome</keyword>
<feature type="domain" description="LysR substrate-binding" evidence="2">
    <location>
        <begin position="1"/>
        <end position="129"/>
    </location>
</feature>
<dbReference type="AlphaFoldDB" id="A0A158DV11"/>
<sequence length="137" mass="15170">MAVVASPEYFSERERPSTPYDLSNHLCINYRRPMTGRVVPWVFSLGNKKTRLRVGGQLTFNNMAAALNAARGGHGVAYVPEDYVNTDLESGQLERVLSEWCAPYPGFHLYYANRRQPSAALALLITALKLPTAVNAA</sequence>
<evidence type="ECO:0000259" key="2">
    <source>
        <dbReference type="Pfam" id="PF03466"/>
    </source>
</evidence>
<evidence type="ECO:0000256" key="1">
    <source>
        <dbReference type="ARBA" id="ARBA00009437"/>
    </source>
</evidence>
<dbReference type="GO" id="GO:0003700">
    <property type="term" value="F:DNA-binding transcription factor activity"/>
    <property type="evidence" value="ECO:0007669"/>
    <property type="project" value="TreeGrafter"/>
</dbReference>
<dbReference type="Gene3D" id="3.40.190.10">
    <property type="entry name" value="Periplasmic binding protein-like II"/>
    <property type="match status" value="2"/>
</dbReference>
<dbReference type="InterPro" id="IPR058163">
    <property type="entry name" value="LysR-type_TF_proteobact-type"/>
</dbReference>
<dbReference type="SUPFAM" id="SSF53850">
    <property type="entry name" value="Periplasmic binding protein-like II"/>
    <property type="match status" value="1"/>
</dbReference>
<protein>
    <submittedName>
        <fullName evidence="3">LysR family transcriptional regulator</fullName>
    </submittedName>
</protein>
<dbReference type="InterPro" id="IPR005119">
    <property type="entry name" value="LysR_subst-bd"/>
</dbReference>
<dbReference type="GO" id="GO:0043565">
    <property type="term" value="F:sequence-specific DNA binding"/>
    <property type="evidence" value="ECO:0007669"/>
    <property type="project" value="TreeGrafter"/>
</dbReference>
<proteinExistence type="inferred from homology"/>
<dbReference type="EMBL" id="FCOX02000037">
    <property type="protein sequence ID" value="SAK98418.1"/>
    <property type="molecule type" value="Genomic_DNA"/>
</dbReference>
<gene>
    <name evidence="3" type="ORF">AWB78_05661</name>
</gene>
<reference evidence="3" key="1">
    <citation type="submission" date="2016-01" db="EMBL/GenBank/DDBJ databases">
        <authorList>
            <person name="Peeters C."/>
        </authorList>
    </citation>
    <scope>NUCLEOTIDE SEQUENCE</scope>
    <source>
        <strain evidence="3">LMG 29321</strain>
    </source>
</reference>
<dbReference type="Pfam" id="PF03466">
    <property type="entry name" value="LysR_substrate"/>
    <property type="match status" value="1"/>
</dbReference>
<dbReference type="PANTHER" id="PTHR30537:SF1">
    <property type="entry name" value="HTH-TYPE TRANSCRIPTIONAL REGULATOR PGRR"/>
    <property type="match status" value="1"/>
</dbReference>
<accession>A0A158DV11</accession>
<evidence type="ECO:0000313" key="4">
    <source>
        <dbReference type="Proteomes" id="UP000071859"/>
    </source>
</evidence>
<name>A0A158DV11_9BURK</name>
<evidence type="ECO:0000313" key="3">
    <source>
        <dbReference type="EMBL" id="SAK98418.1"/>
    </source>
</evidence>
<comment type="similarity">
    <text evidence="1">Belongs to the LysR transcriptional regulatory family.</text>
</comment>